<feature type="modified residue" description="N4-methylasparagine" evidence="13">
    <location>
        <position position="71"/>
    </location>
</feature>
<evidence type="ECO:0000256" key="12">
    <source>
        <dbReference type="PIRSR" id="PIRSR000081-1"/>
    </source>
</evidence>
<evidence type="ECO:0000256" key="3">
    <source>
        <dbReference type="ARBA" id="ARBA00022448"/>
    </source>
</evidence>
<protein>
    <submittedName>
        <fullName evidence="15">Allophycocyanin-B</fullName>
    </submittedName>
</protein>
<evidence type="ECO:0000313" key="15">
    <source>
        <dbReference type="EMBL" id="RUT13498.1"/>
    </source>
</evidence>
<keyword evidence="6 14" id="KW-0605">Phycobilisome</keyword>
<dbReference type="GO" id="GO:0030089">
    <property type="term" value="C:phycobilisome"/>
    <property type="evidence" value="ECO:0007669"/>
    <property type="project" value="UniProtKB-KW"/>
</dbReference>
<keyword evidence="10 14" id="KW-0472">Membrane</keyword>
<dbReference type="InterPro" id="IPR012128">
    <property type="entry name" value="Phycobilisome_asu/bsu"/>
</dbReference>
<dbReference type="InterPro" id="IPR009050">
    <property type="entry name" value="Globin-like_sf"/>
</dbReference>
<keyword evidence="8 14" id="KW-0157">Chromophore</keyword>
<evidence type="ECO:0000256" key="10">
    <source>
        <dbReference type="ARBA" id="ARBA00023136"/>
    </source>
</evidence>
<organism evidence="15 16">
    <name type="scientific">Chroococcidiopsis cubana SAG 39.79</name>
    <dbReference type="NCBI Taxonomy" id="388085"/>
    <lineage>
        <taxon>Bacteria</taxon>
        <taxon>Bacillati</taxon>
        <taxon>Cyanobacteriota</taxon>
        <taxon>Cyanophyceae</taxon>
        <taxon>Chroococcidiopsidales</taxon>
        <taxon>Chroococcidiopsidaceae</taxon>
        <taxon>Chroococcidiopsis</taxon>
    </lineage>
</organism>
<feature type="binding site" evidence="12">
    <location>
        <position position="78"/>
    </location>
    <ligand>
        <name>(2R,3E)-phycocyanobilin</name>
        <dbReference type="ChEBI" id="CHEBI:85275"/>
        <label>1</label>
    </ligand>
</feature>
<keyword evidence="9 14" id="KW-0793">Thylakoid</keyword>
<dbReference type="SUPFAM" id="SSF46458">
    <property type="entry name" value="Globin-like"/>
    <property type="match status" value="1"/>
</dbReference>
<evidence type="ECO:0000256" key="14">
    <source>
        <dbReference type="RuleBase" id="RU004438"/>
    </source>
</evidence>
<dbReference type="Pfam" id="PF00502">
    <property type="entry name" value="Phycobilisome"/>
    <property type="match status" value="1"/>
</dbReference>
<dbReference type="PANTHER" id="PTHR34011:SF2">
    <property type="entry name" value="ALLOPHYCOCYANIN ALPHA CHAIN"/>
    <property type="match status" value="1"/>
</dbReference>
<sequence length="159" mass="18228">MSIITKAIASADREARYLSPGELRTIRDFYNGGENRLRIATTLIENRKEIVERGSLKFWECCPDTPSNSGNRTYRASCLRDQDWYIRLIAYTVIVGDVEPLKDIGIVGVKEMYESLEIPLRNWVECIRCLKEVTLDLLSREDAAEVTPYFDCLIQGMTP</sequence>
<evidence type="ECO:0000256" key="4">
    <source>
        <dbReference type="ARBA" id="ARBA00022531"/>
    </source>
</evidence>
<keyword evidence="16" id="KW-1185">Reference proteome</keyword>
<evidence type="ECO:0000256" key="2">
    <source>
        <dbReference type="ARBA" id="ARBA00008182"/>
    </source>
</evidence>
<evidence type="ECO:0000256" key="9">
    <source>
        <dbReference type="ARBA" id="ARBA00023078"/>
    </source>
</evidence>
<keyword evidence="3 14" id="KW-0813">Transport</keyword>
<proteinExistence type="inferred from homology"/>
<evidence type="ECO:0000256" key="7">
    <source>
        <dbReference type="ARBA" id="ARBA00022982"/>
    </source>
</evidence>
<keyword evidence="4 14" id="KW-0602">Photosynthesis</keyword>
<evidence type="ECO:0000256" key="5">
    <source>
        <dbReference type="ARBA" id="ARBA00022549"/>
    </source>
</evidence>
<dbReference type="RefSeq" id="WP_106170801.1">
    <property type="nucleotide sequence ID" value="NZ_JAVKZF010000002.1"/>
</dbReference>
<comment type="similarity">
    <text evidence="2 14">Belongs to the phycobiliprotein family.</text>
</comment>
<reference evidence="15 16" key="1">
    <citation type="journal article" date="2019" name="Genome Biol. Evol.">
        <title>Day and night: Metabolic profiles and evolutionary relationships of six axenic non-marine cyanobacteria.</title>
        <authorList>
            <person name="Will S.E."/>
            <person name="Henke P."/>
            <person name="Boedeker C."/>
            <person name="Huang S."/>
            <person name="Brinkmann H."/>
            <person name="Rohde M."/>
            <person name="Jarek M."/>
            <person name="Friedl T."/>
            <person name="Seufert S."/>
            <person name="Schumacher M."/>
            <person name="Overmann J."/>
            <person name="Neumann-Schaal M."/>
            <person name="Petersen J."/>
        </authorList>
    </citation>
    <scope>NUCLEOTIDE SEQUENCE [LARGE SCALE GENOMIC DNA]</scope>
    <source>
        <strain evidence="15 16">SAG 39.79</strain>
    </source>
</reference>
<dbReference type="InterPro" id="IPR038719">
    <property type="entry name" value="Phycobilisome_asu/bsu_sf"/>
</dbReference>
<dbReference type="Proteomes" id="UP000282574">
    <property type="component" value="Unassembled WGS sequence"/>
</dbReference>
<evidence type="ECO:0000256" key="1">
    <source>
        <dbReference type="ARBA" id="ARBA00004170"/>
    </source>
</evidence>
<keyword evidence="11 14" id="KW-0089">Bile pigment</keyword>
<keyword evidence="7 14" id="KW-0249">Electron transport</keyword>
<dbReference type="PANTHER" id="PTHR34011">
    <property type="entry name" value="PHYCOBILISOME 32.1 KDA LINKER POLYPEPTIDE, PHYCOCYANIN-ASSOCIATED, ROD 2-RELATED"/>
    <property type="match status" value="1"/>
</dbReference>
<name>A0AB37UQ32_9CYAN</name>
<keyword evidence="5" id="KW-0042">Antenna complex</keyword>
<comment type="subcellular location">
    <subcellularLocation>
        <location evidence="14">Cellular thylakoid membrane</location>
        <topology evidence="14">Peripheral membrane protein</topology>
        <orientation evidence="14">Cytoplasmic side</orientation>
    </subcellularLocation>
    <subcellularLocation>
        <location evidence="1">Membrane</location>
        <topology evidence="1">Peripheral membrane protein</topology>
    </subcellularLocation>
</comment>
<accession>A0AB37UQ32</accession>
<evidence type="ECO:0000313" key="16">
    <source>
        <dbReference type="Proteomes" id="UP000282574"/>
    </source>
</evidence>
<comment type="caution">
    <text evidence="15">The sequence shown here is derived from an EMBL/GenBank/DDBJ whole genome shotgun (WGS) entry which is preliminary data.</text>
</comment>
<dbReference type="CDD" id="cd12125">
    <property type="entry name" value="APC_alpha"/>
    <property type="match status" value="1"/>
</dbReference>
<dbReference type="Gene3D" id="1.10.490.20">
    <property type="entry name" value="Phycocyanins"/>
    <property type="match status" value="1"/>
</dbReference>
<evidence type="ECO:0000256" key="8">
    <source>
        <dbReference type="ARBA" id="ARBA00022991"/>
    </source>
</evidence>
<dbReference type="GO" id="GO:0015979">
    <property type="term" value="P:photosynthesis"/>
    <property type="evidence" value="ECO:0007669"/>
    <property type="project" value="UniProtKB-KW"/>
</dbReference>
<dbReference type="PIRSF" id="PIRSF000081">
    <property type="entry name" value="Phycocyanin"/>
    <property type="match status" value="1"/>
</dbReference>
<dbReference type="GO" id="GO:0031676">
    <property type="term" value="C:plasma membrane-derived thylakoid membrane"/>
    <property type="evidence" value="ECO:0007669"/>
    <property type="project" value="UniProtKB-SubCell"/>
</dbReference>
<evidence type="ECO:0000256" key="13">
    <source>
        <dbReference type="PIRSR" id="PIRSR000081-2"/>
    </source>
</evidence>
<evidence type="ECO:0000256" key="6">
    <source>
        <dbReference type="ARBA" id="ARBA00022738"/>
    </source>
</evidence>
<evidence type="ECO:0000256" key="11">
    <source>
        <dbReference type="ARBA" id="ARBA00023307"/>
    </source>
</evidence>
<dbReference type="AlphaFoldDB" id="A0AB37UQ32"/>
<gene>
    <name evidence="15" type="primary">apcD</name>
    <name evidence="15" type="ORF">DSM107010_11210</name>
</gene>
<feature type="binding site" evidence="12">
    <location>
        <position position="71"/>
    </location>
    <ligand>
        <name>(2R,3E)-phycocyanobilin</name>
        <dbReference type="ChEBI" id="CHEBI:85275"/>
        <label>1</label>
    </ligand>
</feature>
<dbReference type="EMBL" id="RSCK01000006">
    <property type="protein sequence ID" value="RUT13498.1"/>
    <property type="molecule type" value="Genomic_DNA"/>
</dbReference>